<evidence type="ECO:0000256" key="1">
    <source>
        <dbReference type="SAM" id="SignalP"/>
    </source>
</evidence>
<gene>
    <name evidence="2" type="ORF">DN752_01435</name>
</gene>
<proteinExistence type="predicted"/>
<dbReference type="KEGG" id="est:DN752_01435"/>
<feature type="chain" id="PRO_5016346948" description="Cell wall anchor protein" evidence="1">
    <location>
        <begin position="22"/>
        <end position="308"/>
    </location>
</feature>
<evidence type="ECO:0008006" key="4">
    <source>
        <dbReference type="Google" id="ProtNLM"/>
    </source>
</evidence>
<dbReference type="Proteomes" id="UP000248688">
    <property type="component" value="Chromosome"/>
</dbReference>
<keyword evidence="3" id="KW-1185">Reference proteome</keyword>
<feature type="signal peptide" evidence="1">
    <location>
        <begin position="1"/>
        <end position="21"/>
    </location>
</feature>
<dbReference type="EMBL" id="CP030041">
    <property type="protein sequence ID" value="AWW28899.1"/>
    <property type="molecule type" value="Genomic_DNA"/>
</dbReference>
<sequence length="308" mass="33799">MKAAIIVFIVLSLTSAGMSLGQTNTFPSSGNVGIGTTAPQAKLDVNGGISLSGYNAISSVNYFHNSLQLLSSSHSAIVYNPGKSTELMFGFHSNGNFYWGTGRNAGNSYSMILNKYGRLNIQGGMSIKGYNPVSSVHGFRNSLELVSADHSAIVYNPGESTELMFGFHSNGNFYWGTGRKAENKYGMFLSAKAGDLGIKGRLTANEVNVKKGGWADYVFLPDYPLMPLMDLETYVKEQGHLPNIPTEAEIKEKGINLGEMDVKLLEKIEELTLYLIQQQKVNQEQAKYIAEQQQRIEALERKASQNKE</sequence>
<keyword evidence="1" id="KW-0732">Signal</keyword>
<accession>A0A2Z4IDF7</accession>
<reference evidence="2 3" key="1">
    <citation type="submission" date="2018-06" db="EMBL/GenBank/DDBJ databases">
        <title>Echinicola strongylocentroti sp. nov., isolated from a sea urchin Strongylocentrotus intermedius.</title>
        <authorList>
            <person name="Bae S.S."/>
        </authorList>
    </citation>
    <scope>NUCLEOTIDE SEQUENCE [LARGE SCALE GENOMIC DNA]</scope>
    <source>
        <strain evidence="2 3">MEBiC08714</strain>
    </source>
</reference>
<dbReference type="AlphaFoldDB" id="A0A2Z4IDF7"/>
<organism evidence="2 3">
    <name type="scientific">Echinicola strongylocentroti</name>
    <dbReference type="NCBI Taxonomy" id="1795355"/>
    <lineage>
        <taxon>Bacteria</taxon>
        <taxon>Pseudomonadati</taxon>
        <taxon>Bacteroidota</taxon>
        <taxon>Cytophagia</taxon>
        <taxon>Cytophagales</taxon>
        <taxon>Cyclobacteriaceae</taxon>
        <taxon>Echinicola</taxon>
    </lineage>
</organism>
<evidence type="ECO:0000313" key="3">
    <source>
        <dbReference type="Proteomes" id="UP000248688"/>
    </source>
</evidence>
<name>A0A2Z4IDF7_9BACT</name>
<evidence type="ECO:0000313" key="2">
    <source>
        <dbReference type="EMBL" id="AWW28899.1"/>
    </source>
</evidence>
<protein>
    <recommendedName>
        <fullName evidence="4">Cell wall anchor protein</fullName>
    </recommendedName>
</protein>
<dbReference type="OrthoDB" id="9793307at2"/>
<dbReference type="RefSeq" id="WP_112782320.1">
    <property type="nucleotide sequence ID" value="NZ_CP030041.1"/>
</dbReference>